<dbReference type="GO" id="GO:0032506">
    <property type="term" value="P:cytokinetic process"/>
    <property type="evidence" value="ECO:0007669"/>
    <property type="project" value="TreeGrafter"/>
</dbReference>
<dbReference type="PROSITE" id="PS51724">
    <property type="entry name" value="SPOR"/>
    <property type="match status" value="1"/>
</dbReference>
<dbReference type="GO" id="GO:0042834">
    <property type="term" value="F:peptidoglycan binding"/>
    <property type="evidence" value="ECO:0007669"/>
    <property type="project" value="InterPro"/>
</dbReference>
<dbReference type="RefSeq" id="WP_085213181.1">
    <property type="nucleotide sequence ID" value="NZ_FXAM01000001.1"/>
</dbReference>
<dbReference type="PANTHER" id="PTHR38687:SF1">
    <property type="entry name" value="CELL DIVISION PROTEIN DEDD"/>
    <property type="match status" value="1"/>
</dbReference>
<evidence type="ECO:0000256" key="2">
    <source>
        <dbReference type="SAM" id="Phobius"/>
    </source>
</evidence>
<evidence type="ECO:0000313" key="5">
    <source>
        <dbReference type="Proteomes" id="UP000192923"/>
    </source>
</evidence>
<proteinExistence type="predicted"/>
<evidence type="ECO:0000259" key="3">
    <source>
        <dbReference type="PROSITE" id="PS51724"/>
    </source>
</evidence>
<dbReference type="Proteomes" id="UP000192923">
    <property type="component" value="Unassembled WGS sequence"/>
</dbReference>
<feature type="compositionally biased region" description="Low complexity" evidence="1">
    <location>
        <begin position="80"/>
        <end position="90"/>
    </location>
</feature>
<dbReference type="Pfam" id="PF05036">
    <property type="entry name" value="SPOR"/>
    <property type="match status" value="1"/>
</dbReference>
<accession>A0A1Y6CWZ0</accession>
<feature type="domain" description="SPOR" evidence="3">
    <location>
        <begin position="139"/>
        <end position="219"/>
    </location>
</feature>
<reference evidence="4 5" key="1">
    <citation type="submission" date="2016-12" db="EMBL/GenBank/DDBJ databases">
        <authorList>
            <person name="Song W.-J."/>
            <person name="Kurnit D.M."/>
        </authorList>
    </citation>
    <scope>NUCLEOTIDE SEQUENCE [LARGE SCALE GENOMIC DNA]</scope>
    <source>
        <strain evidence="4 5">175</strain>
    </source>
</reference>
<organism evidence="4 5">
    <name type="scientific">Methylomagnum ishizawai</name>
    <dbReference type="NCBI Taxonomy" id="1760988"/>
    <lineage>
        <taxon>Bacteria</taxon>
        <taxon>Pseudomonadati</taxon>
        <taxon>Pseudomonadota</taxon>
        <taxon>Gammaproteobacteria</taxon>
        <taxon>Methylococcales</taxon>
        <taxon>Methylococcaceae</taxon>
        <taxon>Methylomagnum</taxon>
    </lineage>
</organism>
<name>A0A1Y6CWZ0_9GAMM</name>
<keyword evidence="5" id="KW-1185">Reference proteome</keyword>
<dbReference type="GO" id="GO:0032153">
    <property type="term" value="C:cell division site"/>
    <property type="evidence" value="ECO:0007669"/>
    <property type="project" value="TreeGrafter"/>
</dbReference>
<protein>
    <submittedName>
        <fullName evidence="4">Sporulation related domain-containing protein</fullName>
    </submittedName>
</protein>
<gene>
    <name evidence="4" type="ORF">SAMN02949497_2525</name>
</gene>
<feature type="transmembrane region" description="Helical" evidence="2">
    <location>
        <begin position="24"/>
        <end position="46"/>
    </location>
</feature>
<dbReference type="EMBL" id="FXAM01000001">
    <property type="protein sequence ID" value="SMF95178.1"/>
    <property type="molecule type" value="Genomic_DNA"/>
</dbReference>
<feature type="region of interest" description="Disordered" evidence="1">
    <location>
        <begin position="49"/>
        <end position="104"/>
    </location>
</feature>
<dbReference type="SUPFAM" id="SSF110997">
    <property type="entry name" value="Sporulation related repeat"/>
    <property type="match status" value="1"/>
</dbReference>
<evidence type="ECO:0000256" key="1">
    <source>
        <dbReference type="SAM" id="MobiDB-lite"/>
    </source>
</evidence>
<feature type="compositionally biased region" description="Basic and acidic residues" evidence="1">
    <location>
        <begin position="1"/>
        <end position="18"/>
    </location>
</feature>
<dbReference type="AlphaFoldDB" id="A0A1Y6CWZ0"/>
<dbReference type="InterPro" id="IPR036680">
    <property type="entry name" value="SPOR-like_sf"/>
</dbReference>
<feature type="region of interest" description="Disordered" evidence="1">
    <location>
        <begin position="1"/>
        <end position="23"/>
    </location>
</feature>
<evidence type="ECO:0000313" key="4">
    <source>
        <dbReference type="EMBL" id="SMF95178.1"/>
    </source>
</evidence>
<dbReference type="STRING" id="1760988.SAMN02949497_2525"/>
<keyword evidence="2" id="KW-0472">Membrane</keyword>
<sequence length="219" mass="24074">MSKDYKNRIPAYRRENQRKSPARAWGWAGAAVLGLGGLTTLGMHLFGERGAEPTAAAETTDMPMPPQAKPGEGKKPPTTPGQGQPTTTKPGKPPEPAPVPTAPVEPRFSFYKVLPEKEVIIPENEIKTLKREEESFGKPGQNGIYMVQAGSFTHQQDAEKLKAQLGLLKIKAKLEMIKLENTAWFRVKVGPYASLADADKVRQYLRANKIDSVVQRATK</sequence>
<dbReference type="GO" id="GO:0030428">
    <property type="term" value="C:cell septum"/>
    <property type="evidence" value="ECO:0007669"/>
    <property type="project" value="TreeGrafter"/>
</dbReference>
<keyword evidence="2" id="KW-1133">Transmembrane helix</keyword>
<dbReference type="InterPro" id="IPR052521">
    <property type="entry name" value="Cell_div_SPOR-domain"/>
</dbReference>
<dbReference type="OrthoDB" id="8558195at2"/>
<keyword evidence="2" id="KW-0812">Transmembrane</keyword>
<dbReference type="Gene3D" id="3.30.70.1070">
    <property type="entry name" value="Sporulation related repeat"/>
    <property type="match status" value="1"/>
</dbReference>
<feature type="compositionally biased region" description="Pro residues" evidence="1">
    <location>
        <begin position="91"/>
        <end position="103"/>
    </location>
</feature>
<dbReference type="InterPro" id="IPR007730">
    <property type="entry name" value="SPOR-like_dom"/>
</dbReference>
<dbReference type="PANTHER" id="PTHR38687">
    <property type="entry name" value="CELL DIVISION PROTEIN DEDD-RELATED"/>
    <property type="match status" value="1"/>
</dbReference>